<dbReference type="Pfam" id="PF14023">
    <property type="entry name" value="Bestrophin-like"/>
    <property type="match status" value="1"/>
</dbReference>
<dbReference type="Proteomes" id="UP001052739">
    <property type="component" value="Unassembled WGS sequence"/>
</dbReference>
<keyword evidence="1" id="KW-1133">Transmembrane helix</keyword>
<feature type="transmembrane region" description="Helical" evidence="1">
    <location>
        <begin position="179"/>
        <end position="198"/>
    </location>
</feature>
<gene>
    <name evidence="2" type="ORF">Shyd_15660</name>
</gene>
<organism evidence="2 3">
    <name type="scientific">Streptomyces hydrogenans</name>
    <dbReference type="NCBI Taxonomy" id="1873719"/>
    <lineage>
        <taxon>Bacteria</taxon>
        <taxon>Bacillati</taxon>
        <taxon>Actinomycetota</taxon>
        <taxon>Actinomycetes</taxon>
        <taxon>Kitasatosporales</taxon>
        <taxon>Streptomycetaceae</taxon>
        <taxon>Streptomyces</taxon>
    </lineage>
</organism>
<keyword evidence="1" id="KW-0812">Transmembrane</keyword>
<feature type="transmembrane region" description="Helical" evidence="1">
    <location>
        <begin position="204"/>
        <end position="224"/>
    </location>
</feature>
<dbReference type="RefSeq" id="WP_190226323.1">
    <property type="nucleotide sequence ID" value="NZ_BNBS01000177.1"/>
</dbReference>
<evidence type="ECO:0008006" key="4">
    <source>
        <dbReference type="Google" id="ProtNLM"/>
    </source>
</evidence>
<evidence type="ECO:0000313" key="2">
    <source>
        <dbReference type="EMBL" id="GHI20195.1"/>
    </source>
</evidence>
<protein>
    <recommendedName>
        <fullName evidence="4">DUF4239 domain-containing protein</fullName>
    </recommendedName>
</protein>
<proteinExistence type="predicted"/>
<keyword evidence="3" id="KW-1185">Reference proteome</keyword>
<reference evidence="2" key="1">
    <citation type="submission" date="2024-05" db="EMBL/GenBank/DDBJ databases">
        <title>Whole genome shotgun sequence of Streptomyces hydrogenans NBRC 13475.</title>
        <authorList>
            <person name="Komaki H."/>
            <person name="Tamura T."/>
        </authorList>
    </citation>
    <scope>NUCLEOTIDE SEQUENCE</scope>
    <source>
        <strain evidence="2">NBRC 13475</strain>
    </source>
</reference>
<comment type="caution">
    <text evidence="2">The sequence shown here is derived from an EMBL/GenBank/DDBJ whole genome shotgun (WGS) entry which is preliminary data.</text>
</comment>
<accession>A0ABQ3P5A9</accession>
<keyword evidence="1" id="KW-0472">Membrane</keyword>
<dbReference type="EMBL" id="BNDW01000004">
    <property type="protein sequence ID" value="GHI20195.1"/>
    <property type="molecule type" value="Genomic_DNA"/>
</dbReference>
<dbReference type="InterPro" id="IPR025333">
    <property type="entry name" value="DUF4239"/>
</dbReference>
<evidence type="ECO:0000256" key="1">
    <source>
        <dbReference type="SAM" id="Phobius"/>
    </source>
</evidence>
<evidence type="ECO:0000313" key="3">
    <source>
        <dbReference type="Proteomes" id="UP001052739"/>
    </source>
</evidence>
<name>A0ABQ3P5A9_9ACTN</name>
<sequence length="271" mass="28818">MTMILTVVIIAAALAVGLFANQVRRRRRAAAGGGDGEEASVSDLVSPLETLAVLLLAFVIVLAAESYGSASAAVEAEAGRVDQLYEVADYAPEPQRERLQAAAVCYARAIQAAEWPLMAEGGEKSPVASVWSSGFRTHFKELAHRDDPTFELLVEADDERSKARQTRISEASPAIPPSVYWFMVVALAATVGAFAFGLPRDRGPSHLTLLCVLAVLFTGSLLLIEDIDTPFSGQIRITSETMARTAQDISEDYAADHPGGALPCDAGGVRT</sequence>